<evidence type="ECO:0000313" key="3">
    <source>
        <dbReference type="Proteomes" id="UP000593571"/>
    </source>
</evidence>
<feature type="compositionally biased region" description="Polar residues" evidence="1">
    <location>
        <begin position="18"/>
        <end position="36"/>
    </location>
</feature>
<comment type="caution">
    <text evidence="2">The sequence shown here is derived from an EMBL/GenBank/DDBJ whole genome shotgun (WGS) entry which is preliminary data.</text>
</comment>
<proteinExistence type="predicted"/>
<sequence>MNRQGNRRTTKEGPSDWKFQNFSLPKNRSWPRTNSATGESGVLGHLSGGNVAVGPWDPSFYPFLSFFLSVKAVGNDVGYLRTFPAVSPRGQPGLRLPRAVEAGGPGANPGSALVRCAAWVGAQVPRGLGPFVCTMGGPAPHLRAWSLPLGIQTEPLRV</sequence>
<name>A0A7J8E6Z5_ROUAE</name>
<feature type="region of interest" description="Disordered" evidence="1">
    <location>
        <begin position="1"/>
        <end position="36"/>
    </location>
</feature>
<evidence type="ECO:0000256" key="1">
    <source>
        <dbReference type="SAM" id="MobiDB-lite"/>
    </source>
</evidence>
<dbReference type="EMBL" id="JACASE010000010">
    <property type="protein sequence ID" value="KAF6430952.1"/>
    <property type="molecule type" value="Genomic_DNA"/>
</dbReference>
<accession>A0A7J8E6Z5</accession>
<evidence type="ECO:0000313" key="2">
    <source>
        <dbReference type="EMBL" id="KAF6430952.1"/>
    </source>
</evidence>
<dbReference type="AlphaFoldDB" id="A0A7J8E6Z5"/>
<gene>
    <name evidence="2" type="ORF">HJG63_003004</name>
</gene>
<reference evidence="2 3" key="1">
    <citation type="journal article" date="2020" name="Nature">
        <title>Six reference-quality genomes reveal evolution of bat adaptations.</title>
        <authorList>
            <person name="Jebb D."/>
            <person name="Huang Z."/>
            <person name="Pippel M."/>
            <person name="Hughes G.M."/>
            <person name="Lavrichenko K."/>
            <person name="Devanna P."/>
            <person name="Winkler S."/>
            <person name="Jermiin L.S."/>
            <person name="Skirmuntt E.C."/>
            <person name="Katzourakis A."/>
            <person name="Burkitt-Gray L."/>
            <person name="Ray D.A."/>
            <person name="Sullivan K.A.M."/>
            <person name="Roscito J.G."/>
            <person name="Kirilenko B.M."/>
            <person name="Davalos L.M."/>
            <person name="Corthals A.P."/>
            <person name="Power M.L."/>
            <person name="Jones G."/>
            <person name="Ransome R.D."/>
            <person name="Dechmann D.K.N."/>
            <person name="Locatelli A.G."/>
            <person name="Puechmaille S.J."/>
            <person name="Fedrigo O."/>
            <person name="Jarvis E.D."/>
            <person name="Hiller M."/>
            <person name="Vernes S.C."/>
            <person name="Myers E.W."/>
            <person name="Teeling E.C."/>
        </authorList>
    </citation>
    <scope>NUCLEOTIDE SEQUENCE [LARGE SCALE GENOMIC DNA]</scope>
    <source>
        <strain evidence="2">MRouAeg1</strain>
        <tissue evidence="2">Muscle</tissue>
    </source>
</reference>
<protein>
    <submittedName>
        <fullName evidence="2">Cytokine dependent hematopoietic cell linker</fullName>
    </submittedName>
</protein>
<dbReference type="Proteomes" id="UP000593571">
    <property type="component" value="Unassembled WGS sequence"/>
</dbReference>
<keyword evidence="3" id="KW-1185">Reference proteome</keyword>
<organism evidence="2 3">
    <name type="scientific">Rousettus aegyptiacus</name>
    <name type="common">Egyptian fruit bat</name>
    <name type="synonym">Pteropus aegyptiacus</name>
    <dbReference type="NCBI Taxonomy" id="9407"/>
    <lineage>
        <taxon>Eukaryota</taxon>
        <taxon>Metazoa</taxon>
        <taxon>Chordata</taxon>
        <taxon>Craniata</taxon>
        <taxon>Vertebrata</taxon>
        <taxon>Euteleostomi</taxon>
        <taxon>Mammalia</taxon>
        <taxon>Eutheria</taxon>
        <taxon>Laurasiatheria</taxon>
        <taxon>Chiroptera</taxon>
        <taxon>Yinpterochiroptera</taxon>
        <taxon>Pteropodoidea</taxon>
        <taxon>Pteropodidae</taxon>
        <taxon>Rousettinae</taxon>
        <taxon>Rousettus</taxon>
    </lineage>
</organism>